<name>A0A8X7WF89_BRACI</name>
<dbReference type="AlphaFoldDB" id="A0A8X7WF89"/>
<dbReference type="SUPFAM" id="SSF52540">
    <property type="entry name" value="P-loop containing nucleoside triphosphate hydrolases"/>
    <property type="match status" value="1"/>
</dbReference>
<dbReference type="CDD" id="cd22534">
    <property type="entry name" value="KH-II_Era"/>
    <property type="match status" value="1"/>
</dbReference>
<dbReference type="GO" id="GO:0016985">
    <property type="term" value="F:mannan endo-1,4-beta-mannosidase activity"/>
    <property type="evidence" value="ECO:0007669"/>
    <property type="project" value="UniProtKB-EC"/>
</dbReference>
<dbReference type="InterPro" id="IPR006073">
    <property type="entry name" value="GTP-bd"/>
</dbReference>
<dbReference type="InterPro" id="IPR015946">
    <property type="entry name" value="KH_dom-like_a/b"/>
</dbReference>
<organism evidence="15 16">
    <name type="scientific">Brassica carinata</name>
    <name type="common">Ethiopian mustard</name>
    <name type="synonym">Abyssinian cabbage</name>
    <dbReference type="NCBI Taxonomy" id="52824"/>
    <lineage>
        <taxon>Eukaryota</taxon>
        <taxon>Viridiplantae</taxon>
        <taxon>Streptophyta</taxon>
        <taxon>Embryophyta</taxon>
        <taxon>Tracheophyta</taxon>
        <taxon>Spermatophyta</taxon>
        <taxon>Magnoliopsida</taxon>
        <taxon>eudicotyledons</taxon>
        <taxon>Gunneridae</taxon>
        <taxon>Pentapetalae</taxon>
        <taxon>rosids</taxon>
        <taxon>malvids</taxon>
        <taxon>Brassicales</taxon>
        <taxon>Brassicaceae</taxon>
        <taxon>Brassiceae</taxon>
        <taxon>Brassica</taxon>
    </lineage>
</organism>
<dbReference type="SUPFAM" id="SSF51445">
    <property type="entry name" value="(Trans)glycosidases"/>
    <property type="match status" value="1"/>
</dbReference>
<keyword evidence="16" id="KW-1185">Reference proteome</keyword>
<dbReference type="InterPro" id="IPR005662">
    <property type="entry name" value="GTPase_Era-like"/>
</dbReference>
<dbReference type="Gene3D" id="3.20.20.80">
    <property type="entry name" value="Glycosidases"/>
    <property type="match status" value="1"/>
</dbReference>
<dbReference type="SUPFAM" id="SSF54814">
    <property type="entry name" value="Prokaryotic type KH domain (KH-domain type II)"/>
    <property type="match status" value="1"/>
</dbReference>
<evidence type="ECO:0000256" key="10">
    <source>
        <dbReference type="ARBA" id="ARBA00023134"/>
    </source>
</evidence>
<dbReference type="OrthoDB" id="406631at2759"/>
<dbReference type="Pfam" id="PF26410">
    <property type="entry name" value="GH5_mannosidase"/>
    <property type="match status" value="1"/>
</dbReference>
<reference evidence="15 16" key="1">
    <citation type="submission" date="2020-02" db="EMBL/GenBank/DDBJ databases">
        <authorList>
            <person name="Ma Q."/>
            <person name="Huang Y."/>
            <person name="Song X."/>
            <person name="Pei D."/>
        </authorList>
    </citation>
    <scope>NUCLEOTIDE SEQUENCE [LARGE SCALE GENOMIC DNA]</scope>
    <source>
        <strain evidence="15">Sxm20200214</strain>
        <tissue evidence="15">Leaf</tissue>
    </source>
</reference>
<comment type="similarity">
    <text evidence="4">Belongs to the TRAFAC class TrmE-Era-EngA-EngB-Septin-like GTPase superfamily. Era GTPase family.</text>
</comment>
<dbReference type="NCBIfam" id="NF000908">
    <property type="entry name" value="PRK00089.1"/>
    <property type="match status" value="1"/>
</dbReference>
<evidence type="ECO:0000313" key="15">
    <source>
        <dbReference type="EMBL" id="KAG2327298.1"/>
    </source>
</evidence>
<dbReference type="InterPro" id="IPR030388">
    <property type="entry name" value="G_ERA_dom"/>
</dbReference>
<dbReference type="Pfam" id="PF01926">
    <property type="entry name" value="MMR_HSR1"/>
    <property type="match status" value="1"/>
</dbReference>
<evidence type="ECO:0000259" key="13">
    <source>
        <dbReference type="Pfam" id="PF07650"/>
    </source>
</evidence>
<proteinExistence type="inferred from homology"/>
<comment type="similarity">
    <text evidence="3">Belongs to the glycosyl hydrolase 5 (cellulase A) family.</text>
</comment>
<dbReference type="PANTHER" id="PTHR31451">
    <property type="match status" value="1"/>
</dbReference>
<dbReference type="InterPro" id="IPR009019">
    <property type="entry name" value="KH_sf_prok-type"/>
</dbReference>
<comment type="caution">
    <text evidence="15">The sequence shown here is derived from an EMBL/GenBank/DDBJ whole genome shotgun (WGS) entry which is preliminary data.</text>
</comment>
<dbReference type="InterPro" id="IPR017853">
    <property type="entry name" value="GH"/>
</dbReference>
<dbReference type="InterPro" id="IPR027417">
    <property type="entry name" value="P-loop_NTPase"/>
</dbReference>
<dbReference type="InterPro" id="IPR004044">
    <property type="entry name" value="KH_dom_type_2"/>
</dbReference>
<keyword evidence="9" id="KW-0694">RNA-binding</keyword>
<evidence type="ECO:0000256" key="6">
    <source>
        <dbReference type="ARBA" id="ARBA00022525"/>
    </source>
</evidence>
<dbReference type="EC" id="3.2.1.78" evidence="5"/>
<dbReference type="GO" id="GO:0003723">
    <property type="term" value="F:RNA binding"/>
    <property type="evidence" value="ECO:0007669"/>
    <property type="project" value="UniProtKB-KW"/>
</dbReference>
<dbReference type="EMBL" id="JAAMPC010000002">
    <property type="protein sequence ID" value="KAG2327298.1"/>
    <property type="molecule type" value="Genomic_DNA"/>
</dbReference>
<feature type="domain" description="Glycoside hydrolase family 5" evidence="14">
    <location>
        <begin position="332"/>
        <end position="665"/>
    </location>
</feature>
<evidence type="ECO:0000256" key="7">
    <source>
        <dbReference type="ARBA" id="ARBA00022741"/>
    </source>
</evidence>
<evidence type="ECO:0000256" key="2">
    <source>
        <dbReference type="ARBA" id="ARBA00004613"/>
    </source>
</evidence>
<evidence type="ECO:0000259" key="14">
    <source>
        <dbReference type="Pfam" id="PF26410"/>
    </source>
</evidence>
<evidence type="ECO:0000256" key="11">
    <source>
        <dbReference type="ARBA" id="ARBA00023295"/>
    </source>
</evidence>
<protein>
    <recommendedName>
        <fullName evidence="5">mannan endo-1,4-beta-mannosidase</fullName>
        <ecNumber evidence="5">3.2.1.78</ecNumber>
    </recommendedName>
</protein>
<evidence type="ECO:0000256" key="5">
    <source>
        <dbReference type="ARBA" id="ARBA00012706"/>
    </source>
</evidence>
<dbReference type="Pfam" id="PF07650">
    <property type="entry name" value="KH_2"/>
    <property type="match status" value="1"/>
</dbReference>
<keyword evidence="8" id="KW-0378">Hydrolase</keyword>
<keyword evidence="10" id="KW-0342">GTP-binding</keyword>
<evidence type="ECO:0000259" key="12">
    <source>
        <dbReference type="Pfam" id="PF01926"/>
    </source>
</evidence>
<keyword evidence="6" id="KW-0964">Secreted</keyword>
<evidence type="ECO:0000256" key="3">
    <source>
        <dbReference type="ARBA" id="ARBA00005641"/>
    </source>
</evidence>
<dbReference type="Gene3D" id="3.40.50.300">
    <property type="entry name" value="P-loop containing nucleotide triphosphate hydrolases"/>
    <property type="match status" value="1"/>
</dbReference>
<dbReference type="Gene3D" id="3.30.300.20">
    <property type="match status" value="1"/>
</dbReference>
<evidence type="ECO:0000313" key="16">
    <source>
        <dbReference type="Proteomes" id="UP000886595"/>
    </source>
</evidence>
<dbReference type="Proteomes" id="UP000886595">
    <property type="component" value="Unassembled WGS sequence"/>
</dbReference>
<dbReference type="HAMAP" id="MF_00367">
    <property type="entry name" value="GTPase_Era"/>
    <property type="match status" value="1"/>
</dbReference>
<dbReference type="InterPro" id="IPR001547">
    <property type="entry name" value="Glyco_hydro_5"/>
</dbReference>
<comment type="catalytic activity">
    <reaction evidence="1">
        <text>Random hydrolysis of (1-&gt;4)-beta-D-mannosidic linkages in mannans, galactomannans and glucomannans.</text>
        <dbReference type="EC" id="3.2.1.78"/>
    </reaction>
</comment>
<dbReference type="InterPro" id="IPR045053">
    <property type="entry name" value="MAN-like"/>
</dbReference>
<feature type="domain" description="KH type-2" evidence="13">
    <location>
        <begin position="233"/>
        <end position="310"/>
    </location>
</feature>
<feature type="domain" description="G" evidence="12">
    <location>
        <begin position="61"/>
        <end position="163"/>
    </location>
</feature>
<evidence type="ECO:0000256" key="9">
    <source>
        <dbReference type="ARBA" id="ARBA00022884"/>
    </source>
</evidence>
<gene>
    <name evidence="15" type="ORF">Bca52824_010026</name>
</gene>
<dbReference type="GO" id="GO:0000272">
    <property type="term" value="P:polysaccharide catabolic process"/>
    <property type="evidence" value="ECO:0007669"/>
    <property type="project" value="InterPro"/>
</dbReference>
<comment type="subcellular location">
    <subcellularLocation>
        <location evidence="2">Secreted</location>
    </subcellularLocation>
</comment>
<keyword evidence="11" id="KW-0326">Glycosidase</keyword>
<evidence type="ECO:0000256" key="8">
    <source>
        <dbReference type="ARBA" id="ARBA00022801"/>
    </source>
</evidence>
<evidence type="ECO:0000256" key="4">
    <source>
        <dbReference type="ARBA" id="ARBA00007921"/>
    </source>
</evidence>
<dbReference type="GO" id="GO:0005576">
    <property type="term" value="C:extracellular region"/>
    <property type="evidence" value="ECO:0007669"/>
    <property type="project" value="UniProtKB-SubCell"/>
</dbReference>
<dbReference type="FunFam" id="3.30.300.20:FF:000003">
    <property type="entry name" value="GTPase Era"/>
    <property type="match status" value="1"/>
</dbReference>
<keyword evidence="7" id="KW-0547">Nucleotide-binding</keyword>
<accession>A0A8X7WF89</accession>
<dbReference type="PANTHER" id="PTHR31451:SF64">
    <property type="entry name" value="MANNAN ENDO-1,4-BETA-MANNOSIDASE 7"/>
    <property type="match status" value="1"/>
</dbReference>
<evidence type="ECO:0000256" key="1">
    <source>
        <dbReference type="ARBA" id="ARBA00001678"/>
    </source>
</evidence>
<dbReference type="GO" id="GO:0005525">
    <property type="term" value="F:GTP binding"/>
    <property type="evidence" value="ECO:0007669"/>
    <property type="project" value="UniProtKB-KW"/>
</dbReference>
<dbReference type="FunFam" id="3.20.20.80:FF:000012">
    <property type="entry name" value="Mannan endo-1,4-beta-mannosidase 6"/>
    <property type="match status" value="1"/>
</dbReference>
<dbReference type="CDD" id="cd04163">
    <property type="entry name" value="Era"/>
    <property type="match status" value="1"/>
</dbReference>
<sequence>MSDEASLLSLSMKPDRNMALLDDYEMEEELGHTPPDTVTNHRSGLIWYYYNKDTWRCLGCRSTLSNQMIGQKISIVTDKPQTTRHRILGICSTPDYQMILYDTPGVIEKKMHRLDTMMMKNVRDAAINSDCVVILVDACKTPANIDEVLKEGLGDLEKKPPMLLWYEKFTDVDEVIPVSAKYRYGVEDVKEWILSKLPVGPPYYPKDIVSEHPERFFVAEIVREKIFMQYRNEVPYACQVNVLSYKTRPATKDFIQVEVVVDKNSQKIILIGKEGKALKTLATAARLDIEDFLQKKVFLEVEVRVKENWRQDEGLLKYYGYGGQIRAMYDGFVRTKGVQFSLNGYPYYANGFNAYWLMYVASDPSQRPKISAAFQEASRHGLTVARTWAFSDGGYRPLQYSPGSYNEDMFQGLDFAIAEARRHGIKIILSFANNYVSFGGKKQYVDWARSSGRPVSSEDDFFTDSLVKDFYKNHIKTVLNRFNTFTKVHYRDDPTIMAWELMNEPRCPSDPSGRTIQAWITEMAAHVKSLDRNHLLEAGLEGFYGQSSPQRKTLNPPGQFGTDFIANNRIPGIDFVTVHSYPDEWFVDSSEQSQMDFLNKWLDAHIQDAQNVLHKPIVLAEFGKSMKKAGSAQRDLVFNTVYGKIYESAKRGGAGAGGLFWQLLGNGMDNFQDGYGIILSQSSSTVNVIAQQSRKLTLIRKIFARMINVEKWKRARGYGPVRKGGHS</sequence>